<comment type="caution">
    <text evidence="2">The sequence shown here is derived from an EMBL/GenBank/DDBJ whole genome shotgun (WGS) entry which is preliminary data.</text>
</comment>
<protein>
    <submittedName>
        <fullName evidence="2">Uncharacterized protein</fullName>
    </submittedName>
</protein>
<evidence type="ECO:0000256" key="1">
    <source>
        <dbReference type="SAM" id="Phobius"/>
    </source>
</evidence>
<keyword evidence="3" id="KW-1185">Reference proteome</keyword>
<dbReference type="Proteomes" id="UP000276282">
    <property type="component" value="Unassembled WGS sequence"/>
</dbReference>
<gene>
    <name evidence="2" type="ORF">BC962_1766</name>
</gene>
<evidence type="ECO:0000313" key="3">
    <source>
        <dbReference type="Proteomes" id="UP000276282"/>
    </source>
</evidence>
<proteinExistence type="predicted"/>
<keyword evidence="1" id="KW-0472">Membrane</keyword>
<organism evidence="2 3">
    <name type="scientific">Gillisia mitskevichiae</name>
    <dbReference type="NCBI Taxonomy" id="270921"/>
    <lineage>
        <taxon>Bacteria</taxon>
        <taxon>Pseudomonadati</taxon>
        <taxon>Bacteroidota</taxon>
        <taxon>Flavobacteriia</taxon>
        <taxon>Flavobacteriales</taxon>
        <taxon>Flavobacteriaceae</taxon>
        <taxon>Gillisia</taxon>
    </lineage>
</organism>
<evidence type="ECO:0000313" key="2">
    <source>
        <dbReference type="EMBL" id="RKS53514.1"/>
    </source>
</evidence>
<feature type="transmembrane region" description="Helical" evidence="1">
    <location>
        <begin position="30"/>
        <end position="56"/>
    </location>
</feature>
<dbReference type="RefSeq" id="WP_183075473.1">
    <property type="nucleotide sequence ID" value="NZ_RBLG01000002.1"/>
</dbReference>
<dbReference type="EMBL" id="RBLG01000002">
    <property type="protein sequence ID" value="RKS53514.1"/>
    <property type="molecule type" value="Genomic_DNA"/>
</dbReference>
<dbReference type="AlphaFoldDB" id="A0A495PSB1"/>
<sequence>MEILFWIVLAVAAYISIKQARSSRSRKLFIGIYACIFVIGFLYKSGEAFGTALYYITH</sequence>
<accession>A0A495PSB1</accession>
<keyword evidence="1" id="KW-0812">Transmembrane</keyword>
<reference evidence="2 3" key="1">
    <citation type="submission" date="2018-10" db="EMBL/GenBank/DDBJ databases">
        <title>Genomic Encyclopedia of Archaeal and Bacterial Type Strains, Phase II (KMG-II): from individual species to whole genera.</title>
        <authorList>
            <person name="Goeker M."/>
        </authorList>
    </citation>
    <scope>NUCLEOTIDE SEQUENCE [LARGE SCALE GENOMIC DNA]</scope>
    <source>
        <strain evidence="2 3">DSM 19839</strain>
    </source>
</reference>
<keyword evidence="1" id="KW-1133">Transmembrane helix</keyword>
<name>A0A495PSB1_9FLAO</name>